<name>A0A1G8LGJ5_9BACI</name>
<dbReference type="CDD" id="cd14845">
    <property type="entry name" value="L-Ala-D-Glu_peptidase_like"/>
    <property type="match status" value="1"/>
</dbReference>
<dbReference type="Gene3D" id="3.30.1380.10">
    <property type="match status" value="1"/>
</dbReference>
<dbReference type="RefSeq" id="WP_176764619.1">
    <property type="nucleotide sequence ID" value="NZ_FNEN01000003.1"/>
</dbReference>
<keyword evidence="3" id="KW-1185">Reference proteome</keyword>
<dbReference type="Pfam" id="PF02557">
    <property type="entry name" value="VanY"/>
    <property type="match status" value="1"/>
</dbReference>
<dbReference type="GO" id="GO:0006508">
    <property type="term" value="P:proteolysis"/>
    <property type="evidence" value="ECO:0007669"/>
    <property type="project" value="InterPro"/>
</dbReference>
<dbReference type="InterPro" id="IPR003709">
    <property type="entry name" value="VanY-like_core_dom"/>
</dbReference>
<evidence type="ECO:0000313" key="2">
    <source>
        <dbReference type="EMBL" id="SDI54755.1"/>
    </source>
</evidence>
<dbReference type="InterPro" id="IPR052179">
    <property type="entry name" value="DD-CPase-like"/>
</dbReference>
<sequence length="178" mass="20237">MKSLFLFSIFILFAFIMFTYVDIQDPQHGEQQVMAEDIVSSDEELHPYVKEQKEALIERADDIGITVVITDGYRSSEEQDELYAQGRTTSGEVVTNAEGGESYHNYGLAVDFAIENEDGELIWDIEYDGTGSGEPDWLEVADIAEELGFDWGGHWNDYPHLQMDFGLSVEELQEAKRH</sequence>
<evidence type="ECO:0000313" key="3">
    <source>
        <dbReference type="Proteomes" id="UP000198853"/>
    </source>
</evidence>
<protein>
    <submittedName>
        <fullName evidence="2">Peptidoglycan L-alanyl-D-glutamate endopeptidase CwlK</fullName>
    </submittedName>
</protein>
<dbReference type="EMBL" id="FNEN01000003">
    <property type="protein sequence ID" value="SDI54755.1"/>
    <property type="molecule type" value="Genomic_DNA"/>
</dbReference>
<accession>A0A1G8LGJ5</accession>
<evidence type="ECO:0000259" key="1">
    <source>
        <dbReference type="Pfam" id="PF02557"/>
    </source>
</evidence>
<dbReference type="SUPFAM" id="SSF55166">
    <property type="entry name" value="Hedgehog/DD-peptidase"/>
    <property type="match status" value="1"/>
</dbReference>
<dbReference type="Proteomes" id="UP000198853">
    <property type="component" value="Unassembled WGS sequence"/>
</dbReference>
<dbReference type="PANTHER" id="PTHR34385:SF1">
    <property type="entry name" value="PEPTIDOGLYCAN L-ALANYL-D-GLUTAMATE ENDOPEPTIDASE CWLK"/>
    <property type="match status" value="1"/>
</dbReference>
<dbReference type="GO" id="GO:0008233">
    <property type="term" value="F:peptidase activity"/>
    <property type="evidence" value="ECO:0007669"/>
    <property type="project" value="InterPro"/>
</dbReference>
<proteinExistence type="predicted"/>
<gene>
    <name evidence="2" type="ORF">SAMN04488123_10380</name>
</gene>
<feature type="domain" description="D-alanyl-D-alanine carboxypeptidase-like core" evidence="1">
    <location>
        <begin position="43"/>
        <end position="151"/>
    </location>
</feature>
<dbReference type="PANTHER" id="PTHR34385">
    <property type="entry name" value="D-ALANYL-D-ALANINE CARBOXYPEPTIDASE"/>
    <property type="match status" value="1"/>
</dbReference>
<organism evidence="2 3">
    <name type="scientific">Natribacillus halophilus</name>
    <dbReference type="NCBI Taxonomy" id="549003"/>
    <lineage>
        <taxon>Bacteria</taxon>
        <taxon>Bacillati</taxon>
        <taxon>Bacillota</taxon>
        <taxon>Bacilli</taxon>
        <taxon>Bacillales</taxon>
        <taxon>Bacillaceae</taxon>
        <taxon>Natribacillus</taxon>
    </lineage>
</organism>
<dbReference type="InterPro" id="IPR009045">
    <property type="entry name" value="Zn_M74/Hedgehog-like"/>
</dbReference>
<reference evidence="2 3" key="1">
    <citation type="submission" date="2016-10" db="EMBL/GenBank/DDBJ databases">
        <authorList>
            <person name="de Groot N.N."/>
        </authorList>
    </citation>
    <scope>NUCLEOTIDE SEQUENCE [LARGE SCALE GENOMIC DNA]</scope>
    <source>
        <strain evidence="2 3">DSM 21771</strain>
    </source>
</reference>
<dbReference type="AlphaFoldDB" id="A0A1G8LGJ5"/>